<evidence type="ECO:0000313" key="1">
    <source>
        <dbReference type="EMBL" id="KAJ9651373.1"/>
    </source>
</evidence>
<reference evidence="1" key="1">
    <citation type="submission" date="2022-10" db="EMBL/GenBank/DDBJ databases">
        <title>Culturing micro-colonial fungi from biological soil crusts in the Mojave desert and describing Neophaeococcomyces mojavensis, and introducing the new genera and species Taxawa tesnikishii.</title>
        <authorList>
            <person name="Kurbessoian T."/>
            <person name="Stajich J.E."/>
        </authorList>
    </citation>
    <scope>NUCLEOTIDE SEQUENCE</scope>
    <source>
        <strain evidence="1">JES_112</strain>
    </source>
</reference>
<keyword evidence="2" id="KW-1185">Reference proteome</keyword>
<proteinExistence type="predicted"/>
<protein>
    <submittedName>
        <fullName evidence="1">Uncharacterized protein</fullName>
    </submittedName>
</protein>
<evidence type="ECO:0000313" key="2">
    <source>
        <dbReference type="Proteomes" id="UP001172386"/>
    </source>
</evidence>
<sequence length="430" mass="46037">MTNAYTKELQVSISAVQLASLLTKSHLLSHLESQSTTSDVSKGTKAVPEATKSDASEVTVADFASQAVLIHAIHSVFPDDVFIAEEGIEMLKNDKDLCDRVWELIIGAGQLSAISALSALSGNGSGSSEIDGSASVAVGLRLPASKEEMLSAIDLGSRGGLVDSNAKSARTWILDPIDGTKTYIRAQQYAVCLCLVDHGVQQVAVLGCPNLRADIDISSGRVQVEESLVDLRLEGGLVVSALSGQGTYISDMAAPSDRIPLEQWLSSQQVLTKTTRPATANDEKQMPLQFTDSRASPHVSPVLHDRVFASFGQSKAHNLWSMQMKYIALTLRAANTDVLIRVPPDESYHASIWDHAGGQLLLTESGGALTDATGQEFRLDGCTRKLVDNWGVCAVRGGDFEGVLTSKQVHNKVLGRVKQEVQSRANEEAD</sequence>
<comment type="caution">
    <text evidence="1">The sequence shown here is derived from an EMBL/GenBank/DDBJ whole genome shotgun (WGS) entry which is preliminary data.</text>
</comment>
<accession>A0ACC2ZVB2</accession>
<organism evidence="1 2">
    <name type="scientific">Neophaeococcomyces mojaviensis</name>
    <dbReference type="NCBI Taxonomy" id="3383035"/>
    <lineage>
        <taxon>Eukaryota</taxon>
        <taxon>Fungi</taxon>
        <taxon>Dikarya</taxon>
        <taxon>Ascomycota</taxon>
        <taxon>Pezizomycotina</taxon>
        <taxon>Eurotiomycetes</taxon>
        <taxon>Chaetothyriomycetidae</taxon>
        <taxon>Chaetothyriales</taxon>
        <taxon>Chaetothyriales incertae sedis</taxon>
        <taxon>Neophaeococcomyces</taxon>
    </lineage>
</organism>
<gene>
    <name evidence="1" type="ORF">H2198_009347</name>
</gene>
<dbReference type="EMBL" id="JAPDRQ010000261">
    <property type="protein sequence ID" value="KAJ9651373.1"/>
    <property type="molecule type" value="Genomic_DNA"/>
</dbReference>
<dbReference type="Proteomes" id="UP001172386">
    <property type="component" value="Unassembled WGS sequence"/>
</dbReference>
<name>A0ACC2ZVB2_9EURO</name>